<accession>A0A0B2V746</accession>
<keyword evidence="2" id="KW-1185">Reference proteome</keyword>
<sequence length="126" mass="14524">MSNQTSGEASPDRRMYNFSKPRWWAIKNRIELLTKEARAAFPDATRGDLFTLLLPMIYNLNIPLDICQRRVIGMLTSTEDASEGVERIRKEKGITDEIASNHRIYFGDSQTAMKEDHFDIEEVDDV</sequence>
<name>A0A0B2V746_TOXCA</name>
<evidence type="ECO:0000313" key="1">
    <source>
        <dbReference type="EMBL" id="KHN79241.1"/>
    </source>
</evidence>
<dbReference type="AlphaFoldDB" id="A0A0B2V746"/>
<reference evidence="1 2" key="1">
    <citation type="submission" date="2014-11" db="EMBL/GenBank/DDBJ databases">
        <title>Genetic blueprint of the zoonotic pathogen Toxocara canis.</title>
        <authorList>
            <person name="Zhu X.-Q."/>
            <person name="Korhonen P.K."/>
            <person name="Cai H."/>
            <person name="Young N.D."/>
            <person name="Nejsum P."/>
            <person name="von Samson-Himmelstjerna G."/>
            <person name="Boag P.R."/>
            <person name="Tan P."/>
            <person name="Li Q."/>
            <person name="Min J."/>
            <person name="Yang Y."/>
            <person name="Wang X."/>
            <person name="Fang X."/>
            <person name="Hall R.S."/>
            <person name="Hofmann A."/>
            <person name="Sternberg P.W."/>
            <person name="Jex A.R."/>
            <person name="Gasser R.B."/>
        </authorList>
    </citation>
    <scope>NUCLEOTIDE SEQUENCE [LARGE SCALE GENOMIC DNA]</scope>
    <source>
        <strain evidence="1">PN_DK_2014</strain>
    </source>
</reference>
<gene>
    <name evidence="1" type="ORF">Tcan_11928</name>
</gene>
<organism evidence="1 2">
    <name type="scientific">Toxocara canis</name>
    <name type="common">Canine roundworm</name>
    <dbReference type="NCBI Taxonomy" id="6265"/>
    <lineage>
        <taxon>Eukaryota</taxon>
        <taxon>Metazoa</taxon>
        <taxon>Ecdysozoa</taxon>
        <taxon>Nematoda</taxon>
        <taxon>Chromadorea</taxon>
        <taxon>Rhabditida</taxon>
        <taxon>Spirurina</taxon>
        <taxon>Ascaridomorpha</taxon>
        <taxon>Ascaridoidea</taxon>
        <taxon>Toxocaridae</taxon>
        <taxon>Toxocara</taxon>
    </lineage>
</organism>
<dbReference type="EMBL" id="JPKZ01001930">
    <property type="protein sequence ID" value="KHN79241.1"/>
    <property type="molecule type" value="Genomic_DNA"/>
</dbReference>
<proteinExistence type="predicted"/>
<comment type="caution">
    <text evidence="1">The sequence shown here is derived from an EMBL/GenBank/DDBJ whole genome shotgun (WGS) entry which is preliminary data.</text>
</comment>
<dbReference type="Proteomes" id="UP000031036">
    <property type="component" value="Unassembled WGS sequence"/>
</dbReference>
<protein>
    <submittedName>
        <fullName evidence="1">Uncharacterized protein</fullName>
    </submittedName>
</protein>
<evidence type="ECO:0000313" key="2">
    <source>
        <dbReference type="Proteomes" id="UP000031036"/>
    </source>
</evidence>